<dbReference type="GO" id="GO:0000976">
    <property type="term" value="F:transcription cis-regulatory region binding"/>
    <property type="evidence" value="ECO:0007669"/>
    <property type="project" value="TreeGrafter"/>
</dbReference>
<proteinExistence type="inferred from homology"/>
<dbReference type="PANTHER" id="PTHR30126:SF40">
    <property type="entry name" value="HTH-TYPE TRANSCRIPTIONAL REGULATOR GLTR"/>
    <property type="match status" value="1"/>
</dbReference>
<dbReference type="EMBL" id="PKHA01000004">
    <property type="protein sequence ID" value="PKY98864.1"/>
    <property type="molecule type" value="Genomic_DNA"/>
</dbReference>
<dbReference type="PROSITE" id="PS50931">
    <property type="entry name" value="HTH_LYSR"/>
    <property type="match status" value="1"/>
</dbReference>
<dbReference type="Pfam" id="PF03466">
    <property type="entry name" value="LysR_substrate"/>
    <property type="match status" value="1"/>
</dbReference>
<evidence type="ECO:0000313" key="6">
    <source>
        <dbReference type="EMBL" id="PKY98864.1"/>
    </source>
</evidence>
<dbReference type="RefSeq" id="WP_006548603.1">
    <property type="nucleotide sequence ID" value="NZ_JAHAIH010000003.1"/>
</dbReference>
<organism evidence="6 7">
    <name type="scientific">Actinomyces urogenitalis</name>
    <dbReference type="NCBI Taxonomy" id="103621"/>
    <lineage>
        <taxon>Bacteria</taxon>
        <taxon>Bacillati</taxon>
        <taxon>Actinomycetota</taxon>
        <taxon>Actinomycetes</taxon>
        <taxon>Actinomycetales</taxon>
        <taxon>Actinomycetaceae</taxon>
        <taxon>Actinomyces</taxon>
    </lineage>
</organism>
<dbReference type="GeneID" id="81708409"/>
<feature type="domain" description="HTH lysR-type" evidence="5">
    <location>
        <begin position="1"/>
        <end position="60"/>
    </location>
</feature>
<dbReference type="InterPro" id="IPR036390">
    <property type="entry name" value="WH_DNA-bd_sf"/>
</dbReference>
<dbReference type="SUPFAM" id="SSF53850">
    <property type="entry name" value="Periplasmic binding protein-like II"/>
    <property type="match status" value="1"/>
</dbReference>
<keyword evidence="3" id="KW-0238">DNA-binding</keyword>
<sequence>MDLSAHRLALLLAVHRAGGIVAAAESQRLSPSAVSQQIKLLEKEVGTHVLDRTPSGSVLTEAGRILADTAERIEDELTSARRELAELDDSTPTGRVRIGSFATAIRALLLPMLDHAAVSHPGLHLTIEETEERAGLARLRRGELDLVLLERDVHSLTTAPRAMADVPLLDESWLIVVPPEQPAPSTLADLVRATWIDLDPNTAGAEALVRLSRQLGTPLTTHHVGYDYDVVLAMVSFGLGYALLPELAVVSGQVPEGVSVVRLPGLGTRQLVVRHRATRTDPSSATRAVLDLLLAQAQAMELG</sequence>
<dbReference type="Gene3D" id="3.40.190.10">
    <property type="entry name" value="Periplasmic binding protein-like II"/>
    <property type="match status" value="2"/>
</dbReference>
<dbReference type="Pfam" id="PF00126">
    <property type="entry name" value="HTH_1"/>
    <property type="match status" value="1"/>
</dbReference>
<evidence type="ECO:0000259" key="5">
    <source>
        <dbReference type="PROSITE" id="PS50931"/>
    </source>
</evidence>
<evidence type="ECO:0000256" key="3">
    <source>
        <dbReference type="ARBA" id="ARBA00023125"/>
    </source>
</evidence>
<keyword evidence="2" id="KW-0805">Transcription regulation</keyword>
<dbReference type="Proteomes" id="UP000234778">
    <property type="component" value="Unassembled WGS sequence"/>
</dbReference>
<comment type="similarity">
    <text evidence="1">Belongs to the LysR transcriptional regulatory family.</text>
</comment>
<keyword evidence="4" id="KW-0804">Transcription</keyword>
<dbReference type="Gene3D" id="1.10.10.10">
    <property type="entry name" value="Winged helix-like DNA-binding domain superfamily/Winged helix DNA-binding domain"/>
    <property type="match status" value="1"/>
</dbReference>
<accession>A0A2I1KTA4</accession>
<dbReference type="InterPro" id="IPR005119">
    <property type="entry name" value="LysR_subst-bd"/>
</dbReference>
<dbReference type="PANTHER" id="PTHR30126">
    <property type="entry name" value="HTH-TYPE TRANSCRIPTIONAL REGULATOR"/>
    <property type="match status" value="1"/>
</dbReference>
<protein>
    <submittedName>
        <fullName evidence="6">LysR family transcriptional regulator</fullName>
    </submittedName>
</protein>
<evidence type="ECO:0000256" key="4">
    <source>
        <dbReference type="ARBA" id="ARBA00023163"/>
    </source>
</evidence>
<gene>
    <name evidence="6" type="ORF">CYJ26_05625</name>
</gene>
<comment type="caution">
    <text evidence="6">The sequence shown here is derived from an EMBL/GenBank/DDBJ whole genome shotgun (WGS) entry which is preliminary data.</text>
</comment>
<name>A0A2I1KTA4_9ACTO</name>
<dbReference type="InterPro" id="IPR036388">
    <property type="entry name" value="WH-like_DNA-bd_sf"/>
</dbReference>
<evidence type="ECO:0000256" key="1">
    <source>
        <dbReference type="ARBA" id="ARBA00009437"/>
    </source>
</evidence>
<dbReference type="SUPFAM" id="SSF46785">
    <property type="entry name" value="Winged helix' DNA-binding domain"/>
    <property type="match status" value="1"/>
</dbReference>
<reference evidence="6 7" key="1">
    <citation type="submission" date="2017-12" db="EMBL/GenBank/DDBJ databases">
        <title>Phylogenetic diversity of female urinary microbiome.</title>
        <authorList>
            <person name="Thomas-White K."/>
            <person name="Wolfe A.J."/>
        </authorList>
    </citation>
    <scope>NUCLEOTIDE SEQUENCE [LARGE SCALE GENOMIC DNA]</scope>
    <source>
        <strain evidence="6 7">UMB0319</strain>
    </source>
</reference>
<dbReference type="InterPro" id="IPR000847">
    <property type="entry name" value="LysR_HTH_N"/>
</dbReference>
<evidence type="ECO:0000313" key="7">
    <source>
        <dbReference type="Proteomes" id="UP000234778"/>
    </source>
</evidence>
<evidence type="ECO:0000256" key="2">
    <source>
        <dbReference type="ARBA" id="ARBA00023015"/>
    </source>
</evidence>
<dbReference type="GO" id="GO:0003700">
    <property type="term" value="F:DNA-binding transcription factor activity"/>
    <property type="evidence" value="ECO:0007669"/>
    <property type="project" value="InterPro"/>
</dbReference>
<dbReference type="AlphaFoldDB" id="A0A2I1KTA4"/>